<dbReference type="Pfam" id="PF05050">
    <property type="entry name" value="Methyltransf_21"/>
    <property type="match status" value="1"/>
</dbReference>
<dbReference type="InterPro" id="IPR053202">
    <property type="entry name" value="EGF_Rcpt_Signaling_Reg"/>
</dbReference>
<dbReference type="GO" id="GO:0005886">
    <property type="term" value="C:plasma membrane"/>
    <property type="evidence" value="ECO:0007669"/>
    <property type="project" value="TreeGrafter"/>
</dbReference>
<proteinExistence type="predicted"/>
<accession>A0AAN9A6U0</accession>
<feature type="domain" description="Methyltransferase FkbM" evidence="1">
    <location>
        <begin position="69"/>
        <end position="212"/>
    </location>
</feature>
<dbReference type="Gene3D" id="3.40.50.150">
    <property type="entry name" value="Vaccinia Virus protein VP39"/>
    <property type="match status" value="1"/>
</dbReference>
<comment type="caution">
    <text evidence="2">The sequence shown here is derived from an EMBL/GenBank/DDBJ whole genome shotgun (WGS) entry which is preliminary data.</text>
</comment>
<dbReference type="GO" id="GO:0006888">
    <property type="term" value="P:endoplasmic reticulum to Golgi vesicle-mediated transport"/>
    <property type="evidence" value="ECO:0007669"/>
    <property type="project" value="TreeGrafter"/>
</dbReference>
<evidence type="ECO:0000313" key="2">
    <source>
        <dbReference type="EMBL" id="KAK7071962.1"/>
    </source>
</evidence>
<dbReference type="GO" id="GO:0005794">
    <property type="term" value="C:Golgi apparatus"/>
    <property type="evidence" value="ECO:0007669"/>
    <property type="project" value="TreeGrafter"/>
</dbReference>
<dbReference type="InterPro" id="IPR029063">
    <property type="entry name" value="SAM-dependent_MTases_sf"/>
</dbReference>
<feature type="non-terminal residue" evidence="2">
    <location>
        <position position="222"/>
    </location>
</feature>
<organism evidence="2 3">
    <name type="scientific">Halocaridina rubra</name>
    <name type="common">Hawaiian red shrimp</name>
    <dbReference type="NCBI Taxonomy" id="373956"/>
    <lineage>
        <taxon>Eukaryota</taxon>
        <taxon>Metazoa</taxon>
        <taxon>Ecdysozoa</taxon>
        <taxon>Arthropoda</taxon>
        <taxon>Crustacea</taxon>
        <taxon>Multicrustacea</taxon>
        <taxon>Malacostraca</taxon>
        <taxon>Eumalacostraca</taxon>
        <taxon>Eucarida</taxon>
        <taxon>Decapoda</taxon>
        <taxon>Pleocyemata</taxon>
        <taxon>Caridea</taxon>
        <taxon>Atyoidea</taxon>
        <taxon>Atyidae</taxon>
        <taxon>Halocaridina</taxon>
    </lineage>
</organism>
<sequence length="222" mass="24849">MMTLTSLEVIRQMFLIPPSSQPYDLMMDREDYRAGVYNSYTVLEPSFGLIKDLLLKVLGNIQDGFFVEAGAIDGEFLSNTLALERTLGWNGLLIEADGDTFQKLQNRHRKAWASHCCLATHSYPHQEVFVKYIANSDSHFAKNMFERGHGVLKSVESKSPMRITGSYPDQSVPSYEVVQCLPLASLLLALNVTRVHFVSLDVEGAEEAILNSFPWGSITVDV</sequence>
<dbReference type="InterPro" id="IPR006342">
    <property type="entry name" value="FkbM_mtfrase"/>
</dbReference>
<dbReference type="GO" id="GO:0031902">
    <property type="term" value="C:late endosome membrane"/>
    <property type="evidence" value="ECO:0007669"/>
    <property type="project" value="TreeGrafter"/>
</dbReference>
<dbReference type="GO" id="GO:0016197">
    <property type="term" value="P:endosomal transport"/>
    <property type="evidence" value="ECO:0007669"/>
    <property type="project" value="TreeGrafter"/>
</dbReference>
<gene>
    <name evidence="2" type="ORF">SK128_010242</name>
</gene>
<evidence type="ECO:0000259" key="1">
    <source>
        <dbReference type="Pfam" id="PF05050"/>
    </source>
</evidence>
<dbReference type="PANTHER" id="PTHR34009:SF2">
    <property type="entry name" value="PROTEIN STAR"/>
    <property type="match status" value="1"/>
</dbReference>
<protein>
    <recommendedName>
        <fullName evidence="1">Methyltransferase FkbM domain-containing protein</fullName>
    </recommendedName>
</protein>
<name>A0AAN9A6U0_HALRR</name>
<dbReference type="Proteomes" id="UP001381693">
    <property type="component" value="Unassembled WGS sequence"/>
</dbReference>
<dbReference type="SUPFAM" id="SSF53335">
    <property type="entry name" value="S-adenosyl-L-methionine-dependent methyltransferases"/>
    <property type="match status" value="1"/>
</dbReference>
<dbReference type="PANTHER" id="PTHR34009">
    <property type="entry name" value="PROTEIN STAR"/>
    <property type="match status" value="1"/>
</dbReference>
<dbReference type="AlphaFoldDB" id="A0AAN9A6U0"/>
<dbReference type="GO" id="GO:0005789">
    <property type="term" value="C:endoplasmic reticulum membrane"/>
    <property type="evidence" value="ECO:0007669"/>
    <property type="project" value="TreeGrafter"/>
</dbReference>
<evidence type="ECO:0000313" key="3">
    <source>
        <dbReference type="Proteomes" id="UP001381693"/>
    </source>
</evidence>
<dbReference type="EMBL" id="JAXCGZ010013778">
    <property type="protein sequence ID" value="KAK7071962.1"/>
    <property type="molecule type" value="Genomic_DNA"/>
</dbReference>
<keyword evidence="3" id="KW-1185">Reference proteome</keyword>
<reference evidence="2 3" key="1">
    <citation type="submission" date="2023-11" db="EMBL/GenBank/DDBJ databases">
        <title>Halocaridina rubra genome assembly.</title>
        <authorList>
            <person name="Smith C."/>
        </authorList>
    </citation>
    <scope>NUCLEOTIDE SEQUENCE [LARGE SCALE GENOMIC DNA]</scope>
    <source>
        <strain evidence="2">EP-1</strain>
        <tissue evidence="2">Whole</tissue>
    </source>
</reference>